<sequence>MLGVSMVWAATQW</sequence>
<name>A0A0A8XTJ9_ARUDO</name>
<reference evidence="1" key="2">
    <citation type="journal article" date="2015" name="Data Brief">
        <title>Shoot transcriptome of the giant reed, Arundo donax.</title>
        <authorList>
            <person name="Barrero R.A."/>
            <person name="Guerrero F.D."/>
            <person name="Moolhuijzen P."/>
            <person name="Goolsby J.A."/>
            <person name="Tidwell J."/>
            <person name="Bellgard S.E."/>
            <person name="Bellgard M.I."/>
        </authorList>
    </citation>
    <scope>NUCLEOTIDE SEQUENCE</scope>
    <source>
        <tissue evidence="1">Shoot tissue taken approximately 20 cm above the soil surface</tissue>
    </source>
</reference>
<proteinExistence type="predicted"/>
<evidence type="ECO:0000313" key="1">
    <source>
        <dbReference type="EMBL" id="JAD17171.1"/>
    </source>
</evidence>
<organism evidence="1">
    <name type="scientific">Arundo donax</name>
    <name type="common">Giant reed</name>
    <name type="synonym">Donax arundinaceus</name>
    <dbReference type="NCBI Taxonomy" id="35708"/>
    <lineage>
        <taxon>Eukaryota</taxon>
        <taxon>Viridiplantae</taxon>
        <taxon>Streptophyta</taxon>
        <taxon>Embryophyta</taxon>
        <taxon>Tracheophyta</taxon>
        <taxon>Spermatophyta</taxon>
        <taxon>Magnoliopsida</taxon>
        <taxon>Liliopsida</taxon>
        <taxon>Poales</taxon>
        <taxon>Poaceae</taxon>
        <taxon>PACMAD clade</taxon>
        <taxon>Arundinoideae</taxon>
        <taxon>Arundineae</taxon>
        <taxon>Arundo</taxon>
    </lineage>
</organism>
<protein>
    <submittedName>
        <fullName evidence="1">Uncharacterized protein</fullName>
    </submittedName>
</protein>
<dbReference type="EMBL" id="GBRH01280724">
    <property type="protein sequence ID" value="JAD17171.1"/>
    <property type="molecule type" value="Transcribed_RNA"/>
</dbReference>
<reference evidence="1" key="1">
    <citation type="submission" date="2014-09" db="EMBL/GenBank/DDBJ databases">
        <authorList>
            <person name="Magalhaes I.L.F."/>
            <person name="Oliveira U."/>
            <person name="Santos F.R."/>
            <person name="Vidigal T.H.D.A."/>
            <person name="Brescovit A.D."/>
            <person name="Santos A.J."/>
        </authorList>
    </citation>
    <scope>NUCLEOTIDE SEQUENCE</scope>
    <source>
        <tissue evidence="1">Shoot tissue taken approximately 20 cm above the soil surface</tissue>
    </source>
</reference>
<accession>A0A0A8XTJ9</accession>